<protein>
    <submittedName>
        <fullName evidence="2">Uncharacterized protein</fullName>
    </submittedName>
</protein>
<evidence type="ECO:0000256" key="1">
    <source>
        <dbReference type="SAM" id="MobiDB-lite"/>
    </source>
</evidence>
<feature type="region of interest" description="Disordered" evidence="1">
    <location>
        <begin position="1"/>
        <end position="60"/>
    </location>
</feature>
<comment type="caution">
    <text evidence="2">The sequence shown here is derived from an EMBL/GenBank/DDBJ whole genome shotgun (WGS) entry which is preliminary data.</text>
</comment>
<dbReference type="Proteomes" id="UP000283569">
    <property type="component" value="Unassembled WGS sequence"/>
</dbReference>
<dbReference type="EMBL" id="MRDB01000066">
    <property type="protein sequence ID" value="RKL28164.1"/>
    <property type="molecule type" value="Genomic_DNA"/>
</dbReference>
<name>A0A420SFZ3_GIBIN</name>
<reference evidence="2 3" key="1">
    <citation type="journal article" date="2018" name="Sci. Rep.">
        <title>Characterisation of pathogen-specific regions and novel effector candidates in Fusarium oxysporum f. sp. cepae.</title>
        <authorList>
            <person name="Armitage A.D."/>
            <person name="Taylor A."/>
            <person name="Sobczyk M.K."/>
            <person name="Baxter L."/>
            <person name="Greenfield B.P."/>
            <person name="Bates H.J."/>
            <person name="Wilson F."/>
            <person name="Jackson A.C."/>
            <person name="Ott S."/>
            <person name="Harrison R.J."/>
            <person name="Clarkson J.P."/>
        </authorList>
    </citation>
    <scope>NUCLEOTIDE SEQUENCE [LARGE SCALE GENOMIC DNA]</scope>
    <source>
        <strain evidence="2 3">Fp_A8</strain>
    </source>
</reference>
<feature type="compositionally biased region" description="Basic residues" evidence="1">
    <location>
        <begin position="13"/>
        <end position="24"/>
    </location>
</feature>
<organism evidence="2 3">
    <name type="scientific">Gibberella intermedia</name>
    <name type="common">Bulb rot disease fungus</name>
    <name type="synonym">Fusarium proliferatum</name>
    <dbReference type="NCBI Taxonomy" id="948311"/>
    <lineage>
        <taxon>Eukaryota</taxon>
        <taxon>Fungi</taxon>
        <taxon>Dikarya</taxon>
        <taxon>Ascomycota</taxon>
        <taxon>Pezizomycotina</taxon>
        <taxon>Sordariomycetes</taxon>
        <taxon>Hypocreomycetidae</taxon>
        <taxon>Hypocreales</taxon>
        <taxon>Nectriaceae</taxon>
        <taxon>Fusarium</taxon>
        <taxon>Fusarium fujikuroi species complex</taxon>
    </lineage>
</organism>
<dbReference type="AlphaFoldDB" id="A0A420SFZ3"/>
<evidence type="ECO:0000313" key="3">
    <source>
        <dbReference type="Proteomes" id="UP000283569"/>
    </source>
</evidence>
<accession>A0A420SFZ3</accession>
<gene>
    <name evidence="2" type="ORF">BFJ72_g12624</name>
</gene>
<evidence type="ECO:0000313" key="2">
    <source>
        <dbReference type="EMBL" id="RKL28164.1"/>
    </source>
</evidence>
<proteinExistence type="predicted"/>
<sequence>MRQMEIFEPIRGLTHRRQANRRSQRVVEPGPQPRMVSVPSWPQPDRKHRPRRVRSTTLEL</sequence>